<organism evidence="2 3">
    <name type="scientific">Symbiodinium natans</name>
    <dbReference type="NCBI Taxonomy" id="878477"/>
    <lineage>
        <taxon>Eukaryota</taxon>
        <taxon>Sar</taxon>
        <taxon>Alveolata</taxon>
        <taxon>Dinophyceae</taxon>
        <taxon>Suessiales</taxon>
        <taxon>Symbiodiniaceae</taxon>
        <taxon>Symbiodinium</taxon>
    </lineage>
</organism>
<feature type="compositionally biased region" description="Low complexity" evidence="1">
    <location>
        <begin position="140"/>
        <end position="151"/>
    </location>
</feature>
<evidence type="ECO:0000256" key="1">
    <source>
        <dbReference type="SAM" id="MobiDB-lite"/>
    </source>
</evidence>
<evidence type="ECO:0000313" key="3">
    <source>
        <dbReference type="Proteomes" id="UP000604046"/>
    </source>
</evidence>
<name>A0A812MUF2_9DINO</name>
<dbReference type="Proteomes" id="UP000604046">
    <property type="component" value="Unassembled WGS sequence"/>
</dbReference>
<reference evidence="2" key="1">
    <citation type="submission" date="2021-02" db="EMBL/GenBank/DDBJ databases">
        <authorList>
            <person name="Dougan E. K."/>
            <person name="Rhodes N."/>
            <person name="Thang M."/>
            <person name="Chan C."/>
        </authorList>
    </citation>
    <scope>NUCLEOTIDE SEQUENCE</scope>
</reference>
<feature type="region of interest" description="Disordered" evidence="1">
    <location>
        <begin position="172"/>
        <end position="206"/>
    </location>
</feature>
<evidence type="ECO:0000313" key="2">
    <source>
        <dbReference type="EMBL" id="CAE7263698.1"/>
    </source>
</evidence>
<sequence length="248" mass="26555">MRQKHAAAPLLQEAANRTSSRSAAGAPQPLSRSTSRPPQSRGSGTRPEGNPRLLLGRAMETVAAAESHQLSRCSAEHLRRDGPGPDVQVGDGHGQEALRSETPQLQSLSIRRLLFRFLISLASARRPRSSRRRQLPPSAPSARSAPSALRSGAVNCTTQADSPMPLHRDFDRKALQSPAPPPRSRRKRCPPAGGEGSMAQSDLLLLPARSLRRNRIGLSGRGAAPLQAEEVSASRLLHKPSARDASGD</sequence>
<feature type="compositionally biased region" description="Polar residues" evidence="1">
    <location>
        <begin position="30"/>
        <end position="43"/>
    </location>
</feature>
<feature type="region of interest" description="Disordered" evidence="1">
    <location>
        <begin position="218"/>
        <end position="248"/>
    </location>
</feature>
<comment type="caution">
    <text evidence="2">The sequence shown here is derived from an EMBL/GenBank/DDBJ whole genome shotgun (WGS) entry which is preliminary data.</text>
</comment>
<feature type="compositionally biased region" description="Basic and acidic residues" evidence="1">
    <location>
        <begin position="74"/>
        <end position="83"/>
    </location>
</feature>
<keyword evidence="3" id="KW-1185">Reference proteome</keyword>
<feature type="compositionally biased region" description="Basic residues" evidence="1">
    <location>
        <begin position="125"/>
        <end position="134"/>
    </location>
</feature>
<dbReference type="AlphaFoldDB" id="A0A812MUF2"/>
<feature type="region of interest" description="Disordered" evidence="1">
    <location>
        <begin position="1"/>
        <end position="95"/>
    </location>
</feature>
<dbReference type="EMBL" id="CAJNDS010001524">
    <property type="protein sequence ID" value="CAE7263698.1"/>
    <property type="molecule type" value="Genomic_DNA"/>
</dbReference>
<accession>A0A812MUF2</accession>
<protein>
    <submittedName>
        <fullName evidence="2">Uncharacterized protein</fullName>
    </submittedName>
</protein>
<feature type="region of interest" description="Disordered" evidence="1">
    <location>
        <begin position="125"/>
        <end position="151"/>
    </location>
</feature>
<gene>
    <name evidence="2" type="ORF">SNAT2548_LOCUS13871</name>
</gene>
<proteinExistence type="predicted"/>